<protein>
    <submittedName>
        <fullName evidence="3">Uncharacterized protein</fullName>
    </submittedName>
</protein>
<dbReference type="InterPro" id="IPR021729">
    <property type="entry name" value="DUF3298"/>
</dbReference>
<proteinExistence type="predicted"/>
<sequence length="250" mass="27869">MKILSFAILVVTISCAQKSGVEESVVDPTLSFRTETVVRESCVGENCAKLRLSWPVASGPAAAGKINQYIRDQMSLFVQTGEDAALLDTMIVAYFRSFDEFKSEFPDSFGGWEIEVEAKVSYQSDKTLSIYFSQFSYLGGAHPNSAVSFLNIDPKSGEALSLDQLVLDENSLLKLSEQKFRAYHEVEEGLSLSEDGRFFLPETGFFLANAIGFKEGKFWVIYIPYEIGPYVMGSTELDFSKEELSGVVRW</sequence>
<dbReference type="Proteomes" id="UP000198756">
    <property type="component" value="Unassembled WGS sequence"/>
</dbReference>
<dbReference type="Gene3D" id="3.90.640.20">
    <property type="entry name" value="Heat-shock cognate protein, ATPase"/>
    <property type="match status" value="1"/>
</dbReference>
<dbReference type="RefSeq" id="WP_092728589.1">
    <property type="nucleotide sequence ID" value="NZ_FMXE01000004.1"/>
</dbReference>
<dbReference type="STRING" id="279824.SAMN03080617_00744"/>
<evidence type="ECO:0000313" key="4">
    <source>
        <dbReference type="Proteomes" id="UP000198756"/>
    </source>
</evidence>
<reference evidence="4" key="1">
    <citation type="submission" date="2016-10" db="EMBL/GenBank/DDBJ databases">
        <authorList>
            <person name="Varghese N."/>
            <person name="Submissions S."/>
        </authorList>
    </citation>
    <scope>NUCLEOTIDE SEQUENCE [LARGE SCALE GENOMIC DNA]</scope>
    <source>
        <strain evidence="4">DSM 22703</strain>
    </source>
</reference>
<dbReference type="Pfam" id="PF13739">
    <property type="entry name" value="PdaC"/>
    <property type="match status" value="1"/>
</dbReference>
<keyword evidence="4" id="KW-1185">Reference proteome</keyword>
<evidence type="ECO:0000259" key="1">
    <source>
        <dbReference type="Pfam" id="PF11738"/>
    </source>
</evidence>
<dbReference type="Pfam" id="PF11738">
    <property type="entry name" value="DUF3298"/>
    <property type="match status" value="1"/>
</dbReference>
<gene>
    <name evidence="3" type="ORF">SAMN03080617_00744</name>
</gene>
<name>A0A1G5VWP7_9BACT</name>
<dbReference type="InterPro" id="IPR025303">
    <property type="entry name" value="PdaC"/>
</dbReference>
<dbReference type="Gene3D" id="3.30.565.40">
    <property type="entry name" value="Fervidobacterium nodosum Rt17-B1 like"/>
    <property type="match status" value="1"/>
</dbReference>
<evidence type="ECO:0000259" key="2">
    <source>
        <dbReference type="Pfam" id="PF13739"/>
    </source>
</evidence>
<dbReference type="PROSITE" id="PS51257">
    <property type="entry name" value="PROKAR_LIPOPROTEIN"/>
    <property type="match status" value="1"/>
</dbReference>
<organism evidence="3 4">
    <name type="scientific">Algoriphagus alkaliphilus</name>
    <dbReference type="NCBI Taxonomy" id="279824"/>
    <lineage>
        <taxon>Bacteria</taxon>
        <taxon>Pseudomonadati</taxon>
        <taxon>Bacteroidota</taxon>
        <taxon>Cytophagia</taxon>
        <taxon>Cytophagales</taxon>
        <taxon>Cyclobacteriaceae</taxon>
        <taxon>Algoriphagus</taxon>
    </lineage>
</organism>
<evidence type="ECO:0000313" key="3">
    <source>
        <dbReference type="EMBL" id="SDA49707.1"/>
    </source>
</evidence>
<accession>A0A1G5VWP7</accession>
<feature type="domain" description="DUF3298" evidence="1">
    <location>
        <begin position="172"/>
        <end position="239"/>
    </location>
</feature>
<dbReference type="EMBL" id="FMXE01000004">
    <property type="protein sequence ID" value="SDA49707.1"/>
    <property type="molecule type" value="Genomic_DNA"/>
</dbReference>
<dbReference type="AlphaFoldDB" id="A0A1G5VWP7"/>
<dbReference type="InterPro" id="IPR037126">
    <property type="entry name" value="PdaC/RsiV-like_sf"/>
</dbReference>
<dbReference type="OrthoDB" id="594879at2"/>
<feature type="domain" description="Deacetylase PdaC" evidence="2">
    <location>
        <begin position="45"/>
        <end position="145"/>
    </location>
</feature>